<dbReference type="Pfam" id="PF01722">
    <property type="entry name" value="BolA"/>
    <property type="match status" value="1"/>
</dbReference>
<evidence type="ECO:0000256" key="2">
    <source>
        <dbReference type="RuleBase" id="RU003860"/>
    </source>
</evidence>
<reference evidence="3" key="1">
    <citation type="submission" date="2021-01" db="EMBL/GenBank/DDBJ databases">
        <authorList>
            <person name="Corre E."/>
            <person name="Pelletier E."/>
            <person name="Niang G."/>
            <person name="Scheremetjew M."/>
            <person name="Finn R."/>
            <person name="Kale V."/>
            <person name="Holt S."/>
            <person name="Cochrane G."/>
            <person name="Meng A."/>
            <person name="Brown T."/>
            <person name="Cohen L."/>
        </authorList>
    </citation>
    <scope>NUCLEOTIDE SEQUENCE</scope>
    <source>
        <strain evidence="3">CCMP2078</strain>
    </source>
</reference>
<dbReference type="AlphaFoldDB" id="A0A7R9YD76"/>
<proteinExistence type="inferred from homology"/>
<name>A0A7R9YD76_9STRA</name>
<comment type="similarity">
    <text evidence="1 2">Belongs to the BolA/IbaG family.</text>
</comment>
<gene>
    <name evidence="3" type="ORF">PPYR1160_LOCUS8727</name>
</gene>
<dbReference type="SUPFAM" id="SSF82657">
    <property type="entry name" value="BolA-like"/>
    <property type="match status" value="1"/>
</dbReference>
<sequence>MLRAGSALARTSWASGMRSARLSFPQLLQRLSTGEGKEQMMEEKLQKALAATAVSVKDISGGCGSMYAVEVVSPEFAGKKLVQQHKMVTEVLKEDISDMHGLTLKTSAK</sequence>
<dbReference type="Gene3D" id="3.30.300.90">
    <property type="entry name" value="BolA-like"/>
    <property type="match status" value="1"/>
</dbReference>
<accession>A0A7R9YD76</accession>
<protein>
    <recommendedName>
        <fullName evidence="4">Bola-like protein</fullName>
    </recommendedName>
</protein>
<organism evidence="3">
    <name type="scientific">Pinguiococcus pyrenoidosus</name>
    <dbReference type="NCBI Taxonomy" id="172671"/>
    <lineage>
        <taxon>Eukaryota</taxon>
        <taxon>Sar</taxon>
        <taxon>Stramenopiles</taxon>
        <taxon>Ochrophyta</taxon>
        <taxon>Pinguiophyceae</taxon>
        <taxon>Pinguiochrysidales</taxon>
        <taxon>Pinguiochrysidaceae</taxon>
        <taxon>Pinguiococcus</taxon>
    </lineage>
</organism>
<dbReference type="GO" id="GO:0005759">
    <property type="term" value="C:mitochondrial matrix"/>
    <property type="evidence" value="ECO:0007669"/>
    <property type="project" value="TreeGrafter"/>
</dbReference>
<dbReference type="PANTHER" id="PTHR46188">
    <property type="entry name" value="BOLA-LIKE PROTEIN 3"/>
    <property type="match status" value="1"/>
</dbReference>
<dbReference type="InterPro" id="IPR052275">
    <property type="entry name" value="Mt_Fe-S_assembly_factor"/>
</dbReference>
<evidence type="ECO:0000313" key="3">
    <source>
        <dbReference type="EMBL" id="CAD8259226.1"/>
    </source>
</evidence>
<evidence type="ECO:0000256" key="1">
    <source>
        <dbReference type="ARBA" id="ARBA00005578"/>
    </source>
</evidence>
<evidence type="ECO:0008006" key="4">
    <source>
        <dbReference type="Google" id="ProtNLM"/>
    </source>
</evidence>
<dbReference type="PANTHER" id="PTHR46188:SF1">
    <property type="entry name" value="BOLA-LIKE PROTEIN 3"/>
    <property type="match status" value="1"/>
</dbReference>
<dbReference type="EMBL" id="HBEA01011417">
    <property type="protein sequence ID" value="CAD8259226.1"/>
    <property type="molecule type" value="Transcribed_RNA"/>
</dbReference>
<dbReference type="InterPro" id="IPR002634">
    <property type="entry name" value="BolA"/>
</dbReference>
<dbReference type="InterPro" id="IPR036065">
    <property type="entry name" value="BolA-like_sf"/>
</dbReference>